<dbReference type="Proteomes" id="UP000320806">
    <property type="component" value="Unassembled WGS sequence"/>
</dbReference>
<feature type="binding site" evidence="12 14">
    <location>
        <begin position="355"/>
        <end position="358"/>
    </location>
    <ligand>
        <name>ATP</name>
        <dbReference type="ChEBI" id="CHEBI:30616"/>
    </ligand>
</feature>
<feature type="binding site" evidence="12 13">
    <location>
        <begin position="20"/>
        <end position="22"/>
    </location>
    <ligand>
        <name>substrate</name>
    </ligand>
</feature>
<evidence type="ECO:0000256" key="14">
    <source>
        <dbReference type="PIRSR" id="PIRSR000724-2"/>
    </source>
</evidence>
<evidence type="ECO:0000256" key="10">
    <source>
        <dbReference type="ARBA" id="ARBA00022840"/>
    </source>
</evidence>
<dbReference type="GO" id="GO:0006094">
    <property type="term" value="P:gluconeogenesis"/>
    <property type="evidence" value="ECO:0007669"/>
    <property type="project" value="TreeGrafter"/>
</dbReference>
<name>A0A542EHZ1_9MICO</name>
<dbReference type="CDD" id="cd00318">
    <property type="entry name" value="Phosphoglycerate_kinase"/>
    <property type="match status" value="1"/>
</dbReference>
<reference evidence="16 17" key="1">
    <citation type="submission" date="2019-06" db="EMBL/GenBank/DDBJ databases">
        <title>Sequencing the genomes of 1000 actinobacteria strains.</title>
        <authorList>
            <person name="Klenk H.-P."/>
        </authorList>
    </citation>
    <scope>NUCLEOTIDE SEQUENCE [LARGE SCALE GENOMIC DNA]</scope>
    <source>
        <strain evidence="16 17">DSM 19828</strain>
    </source>
</reference>
<keyword evidence="8 12" id="KW-0547">Nucleotide-binding</keyword>
<dbReference type="InterPro" id="IPR036043">
    <property type="entry name" value="Phosphoglycerate_kinase_sf"/>
</dbReference>
<proteinExistence type="inferred from homology"/>
<feature type="binding site" evidence="12">
    <location>
        <position position="154"/>
    </location>
    <ligand>
        <name>substrate</name>
    </ligand>
</feature>
<dbReference type="PIRSF" id="PIRSF000724">
    <property type="entry name" value="Pgk"/>
    <property type="match status" value="1"/>
</dbReference>
<dbReference type="AlphaFoldDB" id="A0A542EHZ1"/>
<dbReference type="UniPathway" id="UPA00109">
    <property type="reaction ID" value="UER00185"/>
</dbReference>
<feature type="binding site" evidence="12">
    <location>
        <position position="117"/>
    </location>
    <ligand>
        <name>substrate</name>
    </ligand>
</feature>
<feature type="binding site" evidence="12 14">
    <location>
        <position position="204"/>
    </location>
    <ligand>
        <name>ATP</name>
        <dbReference type="ChEBI" id="CHEBI:30616"/>
    </ligand>
</feature>
<dbReference type="InterPro" id="IPR015824">
    <property type="entry name" value="Phosphoglycerate_kinase_N"/>
</dbReference>
<feature type="binding site" evidence="13">
    <location>
        <position position="154"/>
    </location>
    <ligand>
        <name>(2R)-3-phosphoglycerate</name>
        <dbReference type="ChEBI" id="CHEBI:58272"/>
    </ligand>
</feature>
<accession>A0A542EHZ1</accession>
<dbReference type="HAMAP" id="MF_00145">
    <property type="entry name" value="Phosphoglyc_kinase"/>
    <property type="match status" value="1"/>
</dbReference>
<dbReference type="FunFam" id="3.40.50.1260:FF:000003">
    <property type="entry name" value="Phosphoglycerate kinase"/>
    <property type="match status" value="1"/>
</dbReference>
<dbReference type="GO" id="GO:0006096">
    <property type="term" value="P:glycolytic process"/>
    <property type="evidence" value="ECO:0007669"/>
    <property type="project" value="UniProtKB-UniRule"/>
</dbReference>
<keyword evidence="12" id="KW-0963">Cytoplasm</keyword>
<keyword evidence="10 12" id="KW-0067">ATP-binding</keyword>
<keyword evidence="7 12" id="KW-0808">Transferase</keyword>
<evidence type="ECO:0000256" key="5">
    <source>
        <dbReference type="ARBA" id="ARBA00013061"/>
    </source>
</evidence>
<dbReference type="EC" id="2.7.2.3" evidence="5 12"/>
<evidence type="ECO:0000256" key="1">
    <source>
        <dbReference type="ARBA" id="ARBA00000642"/>
    </source>
</evidence>
<dbReference type="GO" id="GO:0043531">
    <property type="term" value="F:ADP binding"/>
    <property type="evidence" value="ECO:0007669"/>
    <property type="project" value="TreeGrafter"/>
</dbReference>
<feature type="binding site" evidence="12">
    <location>
        <position position="35"/>
    </location>
    <ligand>
        <name>substrate</name>
    </ligand>
</feature>
<dbReference type="InterPro" id="IPR001576">
    <property type="entry name" value="Phosphoglycerate_kinase"/>
</dbReference>
<protein>
    <recommendedName>
        <fullName evidence="6 12">Phosphoglycerate kinase</fullName>
        <ecNumber evidence="5 12">2.7.2.3</ecNumber>
    </recommendedName>
</protein>
<dbReference type="GO" id="GO:0005524">
    <property type="term" value="F:ATP binding"/>
    <property type="evidence" value="ECO:0007669"/>
    <property type="project" value="UniProtKB-KW"/>
</dbReference>
<evidence type="ECO:0000256" key="12">
    <source>
        <dbReference type="HAMAP-Rule" id="MF_00145"/>
    </source>
</evidence>
<feature type="binding site" evidence="13">
    <location>
        <position position="35"/>
    </location>
    <ligand>
        <name>(2R)-3-phosphoglycerate</name>
        <dbReference type="ChEBI" id="CHEBI:58272"/>
    </ligand>
</feature>
<dbReference type="PANTHER" id="PTHR11406">
    <property type="entry name" value="PHOSPHOGLYCERATE KINASE"/>
    <property type="match status" value="1"/>
</dbReference>
<dbReference type="FunFam" id="3.40.50.1260:FF:000006">
    <property type="entry name" value="Phosphoglycerate kinase"/>
    <property type="match status" value="1"/>
</dbReference>
<evidence type="ECO:0000256" key="3">
    <source>
        <dbReference type="ARBA" id="ARBA00008982"/>
    </source>
</evidence>
<comment type="pathway">
    <text evidence="2 12">Carbohydrate degradation; glycolysis; pyruvate from D-glyceraldehyde 3-phosphate: step 2/5.</text>
</comment>
<evidence type="ECO:0000313" key="17">
    <source>
        <dbReference type="Proteomes" id="UP000320806"/>
    </source>
</evidence>
<comment type="caution">
    <text evidence="16">The sequence shown here is derived from an EMBL/GenBank/DDBJ whole genome shotgun (WGS) entry which is preliminary data.</text>
</comment>
<gene>
    <name evidence="12" type="primary">pgk</name>
    <name evidence="16" type="ORF">FB459_2435</name>
</gene>
<dbReference type="RefSeq" id="WP_141928653.1">
    <property type="nucleotide sequence ID" value="NZ_BAABCI010000006.1"/>
</dbReference>
<dbReference type="PROSITE" id="PS00111">
    <property type="entry name" value="PGLYCERATE_KINASE"/>
    <property type="match status" value="1"/>
</dbReference>
<evidence type="ECO:0000256" key="9">
    <source>
        <dbReference type="ARBA" id="ARBA00022777"/>
    </source>
</evidence>
<feature type="binding site" evidence="12 14">
    <location>
        <position position="326"/>
    </location>
    <ligand>
        <name>ATP</name>
        <dbReference type="ChEBI" id="CHEBI:30616"/>
    </ligand>
</feature>
<dbReference type="SUPFAM" id="SSF53748">
    <property type="entry name" value="Phosphoglycerate kinase"/>
    <property type="match status" value="1"/>
</dbReference>
<comment type="subcellular location">
    <subcellularLocation>
        <location evidence="12">Cytoplasm</location>
    </subcellularLocation>
</comment>
<keyword evidence="11 12" id="KW-0324">Glycolysis</keyword>
<dbReference type="Gene3D" id="3.40.50.1260">
    <property type="entry name" value="Phosphoglycerate kinase, N-terminal domain"/>
    <property type="match status" value="2"/>
</dbReference>
<dbReference type="InterPro" id="IPR015911">
    <property type="entry name" value="Phosphoglycerate_kinase_CS"/>
</dbReference>
<dbReference type="EMBL" id="VFMO01000001">
    <property type="protein sequence ID" value="TQJ14919.1"/>
    <property type="molecule type" value="Genomic_DNA"/>
</dbReference>
<dbReference type="GO" id="GO:0004618">
    <property type="term" value="F:phosphoglycerate kinase activity"/>
    <property type="evidence" value="ECO:0007669"/>
    <property type="project" value="UniProtKB-UniRule"/>
</dbReference>
<evidence type="ECO:0000256" key="4">
    <source>
        <dbReference type="ARBA" id="ARBA00011245"/>
    </source>
</evidence>
<feature type="binding site" evidence="13">
    <location>
        <position position="117"/>
    </location>
    <ligand>
        <name>(2R)-3-phosphoglycerate</name>
        <dbReference type="ChEBI" id="CHEBI:58272"/>
    </ligand>
</feature>
<evidence type="ECO:0000313" key="16">
    <source>
        <dbReference type="EMBL" id="TQJ14919.1"/>
    </source>
</evidence>
<evidence type="ECO:0000256" key="2">
    <source>
        <dbReference type="ARBA" id="ARBA00004838"/>
    </source>
</evidence>
<dbReference type="GO" id="GO:0005829">
    <property type="term" value="C:cytosol"/>
    <property type="evidence" value="ECO:0007669"/>
    <property type="project" value="TreeGrafter"/>
</dbReference>
<dbReference type="PANTHER" id="PTHR11406:SF23">
    <property type="entry name" value="PHOSPHOGLYCERATE KINASE 1, CHLOROPLASTIC-RELATED"/>
    <property type="match status" value="1"/>
</dbReference>
<evidence type="ECO:0000256" key="15">
    <source>
        <dbReference type="RuleBase" id="RU000532"/>
    </source>
</evidence>
<organism evidence="16 17">
    <name type="scientific">Yimella lutea</name>
    <dbReference type="NCBI Taxonomy" id="587872"/>
    <lineage>
        <taxon>Bacteria</taxon>
        <taxon>Bacillati</taxon>
        <taxon>Actinomycetota</taxon>
        <taxon>Actinomycetes</taxon>
        <taxon>Micrococcales</taxon>
        <taxon>Dermacoccaceae</taxon>
        <taxon>Yimella</taxon>
    </lineage>
</organism>
<comment type="catalytic activity">
    <reaction evidence="1 12 15">
        <text>(2R)-3-phosphoglycerate + ATP = (2R)-3-phospho-glyceroyl phosphate + ADP</text>
        <dbReference type="Rhea" id="RHEA:14801"/>
        <dbReference type="ChEBI" id="CHEBI:30616"/>
        <dbReference type="ChEBI" id="CHEBI:57604"/>
        <dbReference type="ChEBI" id="CHEBI:58272"/>
        <dbReference type="ChEBI" id="CHEBI:456216"/>
        <dbReference type="EC" id="2.7.2.3"/>
    </reaction>
</comment>
<dbReference type="OrthoDB" id="9808460at2"/>
<evidence type="ECO:0000256" key="8">
    <source>
        <dbReference type="ARBA" id="ARBA00022741"/>
    </source>
</evidence>
<evidence type="ECO:0000256" key="6">
    <source>
        <dbReference type="ARBA" id="ARBA00016471"/>
    </source>
</evidence>
<keyword evidence="9 12" id="KW-0418">Kinase</keyword>
<feature type="binding site" evidence="12 13">
    <location>
        <begin position="58"/>
        <end position="61"/>
    </location>
    <ligand>
        <name>substrate</name>
    </ligand>
</feature>
<keyword evidence="17" id="KW-1185">Reference proteome</keyword>
<evidence type="ECO:0000256" key="7">
    <source>
        <dbReference type="ARBA" id="ARBA00022679"/>
    </source>
</evidence>
<dbReference type="PRINTS" id="PR00477">
    <property type="entry name" value="PHGLYCKINASE"/>
</dbReference>
<dbReference type="Pfam" id="PF00162">
    <property type="entry name" value="PGK"/>
    <property type="match status" value="1"/>
</dbReference>
<sequence>MRTIDDLGDLSGKKVLLRSDLNVPLDGKKIGDDGRIRASVPTIKKLTEQGAQVIVCAHLGRPKGEPEDKYSLAPVAERLAELLGSSVEFATDTVGESAKEKVDAMKDGDVVLLENLRFNAGETSKNEAERGKFADELACLADVFVSDGFGVVHRKQASVYDVAQKLPHGAGDLVQDEVKVLERLTKDPEKPYAVVLGGAKVSDKLGVIDNLLKTADMLVIGGGMVFTFLAAQGHEVGKSLLEKDQIDTVKGYLEQAEKDGVEIVLPTDVVAATEFSADADHEVVAADAIPSDRMGLDIGPESAKVFAEKVKSAKTVFWNGPMGAFEMEPYAAGTKELAGALVEATKNGALTVVGGGDSAAAVRQLGFEDSDFTHISTGGGASLEYLEGKELPGLSVLES</sequence>
<evidence type="ECO:0000256" key="13">
    <source>
        <dbReference type="PIRSR" id="PIRSR000724-1"/>
    </source>
</evidence>
<evidence type="ECO:0000256" key="11">
    <source>
        <dbReference type="ARBA" id="ARBA00023152"/>
    </source>
</evidence>
<feature type="binding site" evidence="12 14">
    <location>
        <position position="295"/>
    </location>
    <ligand>
        <name>ATP</name>
        <dbReference type="ChEBI" id="CHEBI:30616"/>
    </ligand>
</feature>
<comment type="similarity">
    <text evidence="3 12 15">Belongs to the phosphoglycerate kinase family.</text>
</comment>
<comment type="subunit">
    <text evidence="4 12">Monomer.</text>
</comment>